<evidence type="ECO:0000256" key="1">
    <source>
        <dbReference type="SAM" id="Phobius"/>
    </source>
</evidence>
<dbReference type="Proteomes" id="UP000593567">
    <property type="component" value="Unassembled WGS sequence"/>
</dbReference>
<name>A0A7J7KB86_BUGNE</name>
<dbReference type="AlphaFoldDB" id="A0A7J7KB86"/>
<reference evidence="2" key="1">
    <citation type="submission" date="2020-06" db="EMBL/GenBank/DDBJ databases">
        <title>Draft genome of Bugula neritina, a colonial animal packing powerful symbionts and potential medicines.</title>
        <authorList>
            <person name="Rayko M."/>
        </authorList>
    </citation>
    <scope>NUCLEOTIDE SEQUENCE [LARGE SCALE GENOMIC DNA]</scope>
    <source>
        <strain evidence="2">Kwan_BN1</strain>
    </source>
</reference>
<keyword evidence="1" id="KW-1133">Transmembrane helix</keyword>
<proteinExistence type="predicted"/>
<accession>A0A7J7KB86</accession>
<sequence length="103" mass="11499">MNGNIIQRGSAYGEDNKVLEDARPYSSYKSVIKKNHPLMIMVRSEREDLLAILNHQSTETQVAYSGTLLLLPNLIVYLVYLIFISGFALTVPSPITVVTDDLT</sequence>
<organism evidence="2 3">
    <name type="scientific">Bugula neritina</name>
    <name type="common">Brown bryozoan</name>
    <name type="synonym">Sertularia neritina</name>
    <dbReference type="NCBI Taxonomy" id="10212"/>
    <lineage>
        <taxon>Eukaryota</taxon>
        <taxon>Metazoa</taxon>
        <taxon>Spiralia</taxon>
        <taxon>Lophotrochozoa</taxon>
        <taxon>Bryozoa</taxon>
        <taxon>Gymnolaemata</taxon>
        <taxon>Cheilostomatida</taxon>
        <taxon>Flustrina</taxon>
        <taxon>Buguloidea</taxon>
        <taxon>Bugulidae</taxon>
        <taxon>Bugula</taxon>
    </lineage>
</organism>
<comment type="caution">
    <text evidence="2">The sequence shown here is derived from an EMBL/GenBank/DDBJ whole genome shotgun (WGS) entry which is preliminary data.</text>
</comment>
<dbReference type="OrthoDB" id="1661883at2759"/>
<feature type="transmembrane region" description="Helical" evidence="1">
    <location>
        <begin position="74"/>
        <end position="95"/>
    </location>
</feature>
<evidence type="ECO:0000313" key="3">
    <source>
        <dbReference type="Proteomes" id="UP000593567"/>
    </source>
</evidence>
<keyword evidence="1" id="KW-0812">Transmembrane</keyword>
<dbReference type="EMBL" id="VXIV02000810">
    <property type="protein sequence ID" value="KAF6035910.1"/>
    <property type="molecule type" value="Genomic_DNA"/>
</dbReference>
<keyword evidence="1" id="KW-0472">Membrane</keyword>
<keyword evidence="3" id="KW-1185">Reference proteome</keyword>
<protein>
    <submittedName>
        <fullName evidence="2">Uncharacterized protein</fullName>
    </submittedName>
</protein>
<gene>
    <name evidence="2" type="ORF">EB796_005786</name>
</gene>
<evidence type="ECO:0000313" key="2">
    <source>
        <dbReference type="EMBL" id="KAF6035910.1"/>
    </source>
</evidence>